<dbReference type="RefSeq" id="WP_039244651.1">
    <property type="nucleotide sequence ID" value="NZ_JWSY01000005.1"/>
</dbReference>
<dbReference type="AlphaFoldDB" id="A0A0B4CEL8"/>
<keyword evidence="1" id="KW-1133">Transmembrane helix</keyword>
<gene>
    <name evidence="2" type="ORF">RM53_04425</name>
</gene>
<keyword evidence="1" id="KW-0472">Membrane</keyword>
<comment type="caution">
    <text evidence="2">The sequence shown here is derived from an EMBL/GenBank/DDBJ whole genome shotgun (WGS) entry which is preliminary data.</text>
</comment>
<accession>A0A0B4CEL8</accession>
<sequence>MVAFAIPTAAFALLFLFGSRLDFMAGLKGLGLAYLVTIALSVIFGLRQGFRIYRQWIEKLGFQPIQGPGFTTLELAVFGELEKALTEEPLAIRRFLSQAEVISRFNSGNGCITRIRSNQLQPVPKASDIILFFRLGRLAGPTGCRVWTDDADVIDIVEFFTGSVDTRSFDWATADFELIDPPEHLRPPTIRPISTVPHPSYNEVLFTDLPVEEPRVAVRAEA</sequence>
<name>A0A0B4CEL8_9CAUL</name>
<proteinExistence type="predicted"/>
<evidence type="ECO:0000313" key="3">
    <source>
        <dbReference type="Proteomes" id="UP000031166"/>
    </source>
</evidence>
<feature type="transmembrane region" description="Helical" evidence="1">
    <location>
        <begin position="31"/>
        <end position="50"/>
    </location>
</feature>
<evidence type="ECO:0000256" key="1">
    <source>
        <dbReference type="SAM" id="Phobius"/>
    </source>
</evidence>
<protein>
    <submittedName>
        <fullName evidence="2">Uncharacterized protein</fullName>
    </submittedName>
</protein>
<dbReference type="STRING" id="172043.RM53_04425"/>
<organism evidence="2 3">
    <name type="scientific">Brevundimonas nasdae</name>
    <dbReference type="NCBI Taxonomy" id="172043"/>
    <lineage>
        <taxon>Bacteria</taxon>
        <taxon>Pseudomonadati</taxon>
        <taxon>Pseudomonadota</taxon>
        <taxon>Alphaproteobacteria</taxon>
        <taxon>Caulobacterales</taxon>
        <taxon>Caulobacteraceae</taxon>
        <taxon>Brevundimonas</taxon>
    </lineage>
</organism>
<keyword evidence="1" id="KW-0812">Transmembrane</keyword>
<evidence type="ECO:0000313" key="2">
    <source>
        <dbReference type="EMBL" id="KIC59674.1"/>
    </source>
</evidence>
<dbReference type="EMBL" id="JWSY01000005">
    <property type="protein sequence ID" value="KIC59674.1"/>
    <property type="molecule type" value="Genomic_DNA"/>
</dbReference>
<reference evidence="2 3" key="1">
    <citation type="submission" date="2014-12" db="EMBL/GenBank/DDBJ databases">
        <title>Genome sequencing of Brevundimonas nasdae TPW30.</title>
        <authorList>
            <person name="Tan P.W."/>
            <person name="Chan K.-G."/>
        </authorList>
    </citation>
    <scope>NUCLEOTIDE SEQUENCE [LARGE SCALE GENOMIC DNA]</scope>
    <source>
        <strain evidence="2 3">TPW30</strain>
    </source>
</reference>
<dbReference type="Proteomes" id="UP000031166">
    <property type="component" value="Unassembled WGS sequence"/>
</dbReference>